<evidence type="ECO:0000256" key="1">
    <source>
        <dbReference type="SAM" id="Phobius"/>
    </source>
</evidence>
<name>H5SCX0_9CHLR</name>
<feature type="transmembrane region" description="Helical" evidence="1">
    <location>
        <begin position="244"/>
        <end position="264"/>
    </location>
</feature>
<dbReference type="AlphaFoldDB" id="H5SCX0"/>
<dbReference type="EMBL" id="AP011674">
    <property type="protein sequence ID" value="BAL54006.1"/>
    <property type="molecule type" value="Genomic_DNA"/>
</dbReference>
<keyword evidence="1" id="KW-0472">Membrane</keyword>
<reference evidence="2" key="2">
    <citation type="journal article" date="2012" name="PLoS ONE">
        <title>A Deeply Branching Thermophilic Bacterium with an Ancient Acetyl-CoA Pathway Dominates a Subsurface Ecosystem.</title>
        <authorList>
            <person name="Takami H."/>
            <person name="Noguchi H."/>
            <person name="Takaki Y."/>
            <person name="Uchiyama I."/>
            <person name="Toyoda A."/>
            <person name="Nishi S."/>
            <person name="Chee G.-J."/>
            <person name="Arai W."/>
            <person name="Nunoura T."/>
            <person name="Itoh T."/>
            <person name="Hattori M."/>
            <person name="Takai K."/>
        </authorList>
    </citation>
    <scope>NUCLEOTIDE SEQUENCE</scope>
</reference>
<reference evidence="2" key="1">
    <citation type="journal article" date="2005" name="Environ. Microbiol.">
        <title>Genetic and functional properties of uncultivated thermophilic crenarchaeotes from a subsurface gold mine as revealed by analysis of genome fragments.</title>
        <authorList>
            <person name="Nunoura T."/>
            <person name="Hirayama H."/>
            <person name="Takami H."/>
            <person name="Oida H."/>
            <person name="Nishi S."/>
            <person name="Shimamura S."/>
            <person name="Suzuki Y."/>
            <person name="Inagaki F."/>
            <person name="Takai K."/>
            <person name="Nealson K.H."/>
            <person name="Horikoshi K."/>
        </authorList>
    </citation>
    <scope>NUCLEOTIDE SEQUENCE</scope>
</reference>
<organism evidence="2">
    <name type="scientific">uncultured Chloroflexota bacterium</name>
    <dbReference type="NCBI Taxonomy" id="166587"/>
    <lineage>
        <taxon>Bacteria</taxon>
        <taxon>Bacillati</taxon>
        <taxon>Chloroflexota</taxon>
        <taxon>environmental samples</taxon>
    </lineage>
</organism>
<keyword evidence="1" id="KW-1133">Transmembrane helix</keyword>
<accession>H5SCX0</accession>
<sequence length="541" mass="59557">MRRALLIFWIVLWLAGWVFPAAAQSYFFELTEETVHAYWNADGTLSLDYTFYFRNAPEAHSIDFVDVGLPNPYYDLKRISAWVDGQPVRVTKDYQGEGCCGVAVELGDRAIPPGEAGQVRVSINGIRRVLFPDSADPDYVSAVFSPTWFGASYVTGTTRLIVVFHFPPGMTQAEPRYHLEQGGEPEIGMDAEGRVTYTWVDPQAFGWNQYFFGASFPKKYVPVSSYRPSLLERIGQALESLAEILIPFAFLGFWCLLIPLLIVFSSIYESRRKMEYLPPLVKVEGHGIKRGLTAIEAALLLEQPLEKVITMILFSVIKKGAARLLSPEPLQIEVLEPLPQGLRAYELQFLEAMKQKDLSSRRKLLRQMMIDLIASLREKMRGFSRKETVEYYRSIVQQAWRQVEAAATPELKGELFGEALEWTMLDEEYDERARRVLTGPVAVPSWWHRYDPGWASASGGSTASSGSGRPTVPGASFAASVVRSVQSVAGGLLGGARAFTESVTRVTNPPPVSSGGSGRSGGGGCACACAGCACACAGGGR</sequence>
<protein>
    <submittedName>
        <fullName evidence="2">Hypothetical conserved protein</fullName>
    </submittedName>
</protein>
<evidence type="ECO:0000313" key="2">
    <source>
        <dbReference type="EMBL" id="BAL54006.1"/>
    </source>
</evidence>
<keyword evidence="1" id="KW-0812">Transmembrane</keyword>
<gene>
    <name evidence="2" type="ORF">HGMM_F11H08C16</name>
</gene>
<proteinExistence type="predicted"/>